<protein>
    <recommendedName>
        <fullName evidence="1">DJ-1/PfpI domain-containing protein</fullName>
    </recommendedName>
</protein>
<dbReference type="InParanoid" id="A0A0C3CK46"/>
<keyword evidence="3" id="KW-1185">Reference proteome</keyword>
<dbReference type="Gene3D" id="3.40.50.880">
    <property type="match status" value="1"/>
</dbReference>
<evidence type="ECO:0000313" key="2">
    <source>
        <dbReference type="EMBL" id="KIM99338.1"/>
    </source>
</evidence>
<sequence length="219" mass="23821">MPPIQFGILMVPFQTLDVAGPLDILSCCSKDVVQDLESDGFPGSEGLTEKSIAIQFHHIGETMDPVTLSAGFTTIPTTTINECPDLDYLLVGGPDTLTFKLSEAFANFLRKHVKAGRGLFTTCTGALAISPSGVLDGKIATTNHGVMNRARRLHPDVKWTVEKRFITDGNVWTAGGACAGMDMMAHWVMKNYDIRLAKLSFAALDYTPRDDKGNQVFPQ</sequence>
<reference evidence="3" key="2">
    <citation type="submission" date="2015-01" db="EMBL/GenBank/DDBJ databases">
        <title>Evolutionary Origins and Diversification of the Mycorrhizal Mutualists.</title>
        <authorList>
            <consortium name="DOE Joint Genome Institute"/>
            <consortium name="Mycorrhizal Genomics Consortium"/>
            <person name="Kohler A."/>
            <person name="Kuo A."/>
            <person name="Nagy L.G."/>
            <person name="Floudas D."/>
            <person name="Copeland A."/>
            <person name="Barry K.W."/>
            <person name="Cichocki N."/>
            <person name="Veneault-Fourrey C."/>
            <person name="LaButti K."/>
            <person name="Lindquist E.A."/>
            <person name="Lipzen A."/>
            <person name="Lundell T."/>
            <person name="Morin E."/>
            <person name="Murat C."/>
            <person name="Riley R."/>
            <person name="Ohm R."/>
            <person name="Sun H."/>
            <person name="Tunlid A."/>
            <person name="Henrissat B."/>
            <person name="Grigoriev I.V."/>
            <person name="Hibbett D.S."/>
            <person name="Martin F."/>
        </authorList>
    </citation>
    <scope>NUCLEOTIDE SEQUENCE [LARGE SCALE GENOMIC DNA]</scope>
    <source>
        <strain evidence="3">Zn</strain>
    </source>
</reference>
<dbReference type="Pfam" id="PF01965">
    <property type="entry name" value="DJ-1_PfpI"/>
    <property type="match status" value="1"/>
</dbReference>
<evidence type="ECO:0000259" key="1">
    <source>
        <dbReference type="Pfam" id="PF01965"/>
    </source>
</evidence>
<dbReference type="OrthoDB" id="543156at2759"/>
<reference evidence="2 3" key="1">
    <citation type="submission" date="2014-04" db="EMBL/GenBank/DDBJ databases">
        <authorList>
            <consortium name="DOE Joint Genome Institute"/>
            <person name="Kuo A."/>
            <person name="Martino E."/>
            <person name="Perotto S."/>
            <person name="Kohler A."/>
            <person name="Nagy L.G."/>
            <person name="Floudas D."/>
            <person name="Copeland A."/>
            <person name="Barry K.W."/>
            <person name="Cichocki N."/>
            <person name="Veneault-Fourrey C."/>
            <person name="LaButti K."/>
            <person name="Lindquist E.A."/>
            <person name="Lipzen A."/>
            <person name="Lundell T."/>
            <person name="Morin E."/>
            <person name="Murat C."/>
            <person name="Sun H."/>
            <person name="Tunlid A."/>
            <person name="Henrissat B."/>
            <person name="Grigoriev I.V."/>
            <person name="Hibbett D.S."/>
            <person name="Martin F."/>
            <person name="Nordberg H.P."/>
            <person name="Cantor M.N."/>
            <person name="Hua S.X."/>
        </authorList>
    </citation>
    <scope>NUCLEOTIDE SEQUENCE [LARGE SCALE GENOMIC DNA]</scope>
    <source>
        <strain evidence="2 3">Zn</strain>
    </source>
</reference>
<name>A0A0C3CK46_OIDMZ</name>
<dbReference type="CDD" id="cd03139">
    <property type="entry name" value="GATase1_PfpI_2"/>
    <property type="match status" value="1"/>
</dbReference>
<dbReference type="AlphaFoldDB" id="A0A0C3CK46"/>
<dbReference type="Proteomes" id="UP000054321">
    <property type="component" value="Unassembled WGS sequence"/>
</dbReference>
<dbReference type="EMBL" id="KN832879">
    <property type="protein sequence ID" value="KIM99338.1"/>
    <property type="molecule type" value="Genomic_DNA"/>
</dbReference>
<evidence type="ECO:0000313" key="3">
    <source>
        <dbReference type="Proteomes" id="UP000054321"/>
    </source>
</evidence>
<dbReference type="InterPro" id="IPR052158">
    <property type="entry name" value="INH-QAR"/>
</dbReference>
<gene>
    <name evidence="2" type="ORF">OIDMADRAFT_126690</name>
</gene>
<organism evidence="2 3">
    <name type="scientific">Oidiodendron maius (strain Zn)</name>
    <dbReference type="NCBI Taxonomy" id="913774"/>
    <lineage>
        <taxon>Eukaryota</taxon>
        <taxon>Fungi</taxon>
        <taxon>Dikarya</taxon>
        <taxon>Ascomycota</taxon>
        <taxon>Pezizomycotina</taxon>
        <taxon>Leotiomycetes</taxon>
        <taxon>Leotiomycetes incertae sedis</taxon>
        <taxon>Myxotrichaceae</taxon>
        <taxon>Oidiodendron</taxon>
    </lineage>
</organism>
<dbReference type="PANTHER" id="PTHR43130">
    <property type="entry name" value="ARAC-FAMILY TRANSCRIPTIONAL REGULATOR"/>
    <property type="match status" value="1"/>
</dbReference>
<dbReference type="HOGENOM" id="CLU_000445_44_8_1"/>
<dbReference type="PANTHER" id="PTHR43130:SF7">
    <property type="entry name" value="DJ-1_PFPI DOMAIN-CONTAINING PROTEIN"/>
    <property type="match status" value="1"/>
</dbReference>
<dbReference type="InterPro" id="IPR002818">
    <property type="entry name" value="DJ-1/PfpI"/>
</dbReference>
<feature type="domain" description="DJ-1/PfpI" evidence="1">
    <location>
        <begin position="55"/>
        <end position="186"/>
    </location>
</feature>
<dbReference type="STRING" id="913774.A0A0C3CK46"/>
<proteinExistence type="predicted"/>
<dbReference type="SUPFAM" id="SSF52317">
    <property type="entry name" value="Class I glutamine amidotransferase-like"/>
    <property type="match status" value="1"/>
</dbReference>
<dbReference type="InterPro" id="IPR029062">
    <property type="entry name" value="Class_I_gatase-like"/>
</dbReference>
<accession>A0A0C3CK46</accession>